<name>A0A919FJI0_9ACTN</name>
<keyword evidence="1" id="KW-1133">Transmembrane helix</keyword>
<gene>
    <name evidence="2" type="ORF">GCM10018781_20560</name>
</gene>
<reference evidence="2" key="1">
    <citation type="journal article" date="2014" name="Int. J. Syst. Evol. Microbiol.">
        <title>Complete genome sequence of Corynebacterium casei LMG S-19264T (=DSM 44701T), isolated from a smear-ripened cheese.</title>
        <authorList>
            <consortium name="US DOE Joint Genome Institute (JGI-PGF)"/>
            <person name="Walter F."/>
            <person name="Albersmeier A."/>
            <person name="Kalinowski J."/>
            <person name="Ruckert C."/>
        </authorList>
    </citation>
    <scope>NUCLEOTIDE SEQUENCE</scope>
    <source>
        <strain evidence="2">JCM 4646</strain>
    </source>
</reference>
<keyword evidence="1" id="KW-0472">Membrane</keyword>
<keyword evidence="3" id="KW-1185">Reference proteome</keyword>
<organism evidence="2 3">
    <name type="scientific">Kitasatospora indigofera</name>
    <dbReference type="NCBI Taxonomy" id="67307"/>
    <lineage>
        <taxon>Bacteria</taxon>
        <taxon>Bacillati</taxon>
        <taxon>Actinomycetota</taxon>
        <taxon>Actinomycetes</taxon>
        <taxon>Kitasatosporales</taxon>
        <taxon>Streptomycetaceae</taxon>
        <taxon>Kitasatospora</taxon>
    </lineage>
</organism>
<reference evidence="2" key="2">
    <citation type="submission" date="2020-09" db="EMBL/GenBank/DDBJ databases">
        <authorList>
            <person name="Sun Q."/>
            <person name="Ohkuma M."/>
        </authorList>
    </citation>
    <scope>NUCLEOTIDE SEQUENCE</scope>
    <source>
        <strain evidence="2">JCM 4646</strain>
    </source>
</reference>
<evidence type="ECO:0000256" key="1">
    <source>
        <dbReference type="SAM" id="Phobius"/>
    </source>
</evidence>
<feature type="transmembrane region" description="Helical" evidence="1">
    <location>
        <begin position="20"/>
        <end position="40"/>
    </location>
</feature>
<evidence type="ECO:0000313" key="3">
    <source>
        <dbReference type="Proteomes" id="UP000617734"/>
    </source>
</evidence>
<protein>
    <submittedName>
        <fullName evidence="2">Uncharacterized protein</fullName>
    </submittedName>
</protein>
<dbReference type="AlphaFoldDB" id="A0A919FJI0"/>
<keyword evidence="1" id="KW-0812">Transmembrane</keyword>
<dbReference type="Proteomes" id="UP000617734">
    <property type="component" value="Unassembled WGS sequence"/>
</dbReference>
<proteinExistence type="predicted"/>
<accession>A0A919FJI0</accession>
<sequence>MRPDRGTGRDRLVGRAGVDWAGGCVVLTGVPFTADVYANMKLALSLDRRRRASQVVVTA</sequence>
<comment type="caution">
    <text evidence="2">The sequence shown here is derived from an EMBL/GenBank/DDBJ whole genome shotgun (WGS) entry which is preliminary data.</text>
</comment>
<dbReference type="EMBL" id="BNBO01000007">
    <property type="protein sequence ID" value="GHH66512.1"/>
    <property type="molecule type" value="Genomic_DNA"/>
</dbReference>
<evidence type="ECO:0000313" key="2">
    <source>
        <dbReference type="EMBL" id="GHH66512.1"/>
    </source>
</evidence>